<keyword evidence="3" id="KW-1185">Reference proteome</keyword>
<evidence type="ECO:0000313" key="3">
    <source>
        <dbReference type="Proteomes" id="UP001281447"/>
    </source>
</evidence>
<name>A0ABU5CB82_9BACI</name>
<sequence length="116" mass="13474">MLDKQSEKVAQLKNRLLSVHPAKQINQASREMTFLNKRLQQTMTRRLEQKKAALHTLIEKLTVLNPLETMRRGFSITYTEKGNILKAKNDVAKNDRITVKISDARLDCRVLDIRED</sequence>
<gene>
    <name evidence="2" type="ORF">RWE15_21905</name>
</gene>
<protein>
    <submittedName>
        <fullName evidence="2">Exodeoxyribonuclease VII large subunit</fullName>
    </submittedName>
</protein>
<proteinExistence type="predicted"/>
<evidence type="ECO:0000259" key="1">
    <source>
        <dbReference type="Pfam" id="PF02601"/>
    </source>
</evidence>
<dbReference type="PANTHER" id="PTHR30008">
    <property type="entry name" value="EXODEOXYRIBONUCLEASE 7 LARGE SUBUNIT"/>
    <property type="match status" value="1"/>
</dbReference>
<feature type="domain" description="Exonuclease VII large subunit C-terminal" evidence="1">
    <location>
        <begin position="2"/>
        <end position="108"/>
    </location>
</feature>
<dbReference type="InterPro" id="IPR003753">
    <property type="entry name" value="Exonuc_VII_L"/>
</dbReference>
<comment type="caution">
    <text evidence="2">The sequence shown here is derived from an EMBL/GenBank/DDBJ whole genome shotgun (WGS) entry which is preliminary data.</text>
</comment>
<organism evidence="2 3">
    <name type="scientific">Tigheibacillus halophilus</name>
    <dbReference type="NCBI Taxonomy" id="361280"/>
    <lineage>
        <taxon>Bacteria</taxon>
        <taxon>Bacillati</taxon>
        <taxon>Bacillota</taxon>
        <taxon>Bacilli</taxon>
        <taxon>Bacillales</taxon>
        <taxon>Bacillaceae</taxon>
        <taxon>Tigheibacillus</taxon>
    </lineage>
</organism>
<evidence type="ECO:0000313" key="2">
    <source>
        <dbReference type="EMBL" id="MDY0396484.1"/>
    </source>
</evidence>
<dbReference type="Proteomes" id="UP001281447">
    <property type="component" value="Unassembled WGS sequence"/>
</dbReference>
<dbReference type="EMBL" id="JAWDIP010000004">
    <property type="protein sequence ID" value="MDY0396484.1"/>
    <property type="molecule type" value="Genomic_DNA"/>
</dbReference>
<dbReference type="Pfam" id="PF02601">
    <property type="entry name" value="Exonuc_VII_L"/>
    <property type="match status" value="1"/>
</dbReference>
<reference evidence="2 3" key="1">
    <citation type="submission" date="2023-10" db="EMBL/GenBank/DDBJ databases">
        <title>Virgibacillus halophilus 5B73C genome.</title>
        <authorList>
            <person name="Miliotis G."/>
            <person name="Sengupta P."/>
            <person name="Hameed A."/>
            <person name="Chuvochina M."/>
            <person name="Mcdonagh F."/>
            <person name="Simpson A.C."/>
            <person name="Singh N.K."/>
            <person name="Rekha P.D."/>
            <person name="Raman K."/>
            <person name="Hugenholtz P."/>
            <person name="Venkateswaran K."/>
        </authorList>
    </citation>
    <scope>NUCLEOTIDE SEQUENCE [LARGE SCALE GENOMIC DNA]</scope>
    <source>
        <strain evidence="2 3">5B73C</strain>
    </source>
</reference>
<dbReference type="PANTHER" id="PTHR30008:SF0">
    <property type="entry name" value="EXODEOXYRIBONUCLEASE 7 LARGE SUBUNIT"/>
    <property type="match status" value="1"/>
</dbReference>
<dbReference type="InterPro" id="IPR020579">
    <property type="entry name" value="Exonuc_VII_lsu_C"/>
</dbReference>
<accession>A0ABU5CB82</accession>